<sequence>MCPAACSPSSLAAPLPPRSCSATASGVDFVMVDAWEDEGQHRRAFLHAAMEGDLDILTGMAAELGKGAGECDRGALHLAAANGRTDVCRFLVQDLGFPVDARSPCGDTPLLLAATFGHTSTAAYLLERGADPHAPDSTGETPLHWAAYNGDRGLAMLLLHRGADTGAATPRGTALQVAATRAHPDIIAILLRHGADPNKVANLYFTPLASSLVGGSLECMKLLIQAGADVNAGGFSGTTPLFSACSRRGTLPFVKCLLEAGADPNTLDELGRLPIEVAAAHAETEVVQVLLPVTRRHPMILDWSIHGIVRYVDSVAYKERVIQASCSRKDELKELGYTAVKRKDYDEAILLYSRAMKFDWTDTDATLYSDRSVCWLRIGVGDQALADAQTCTRMQPNWAKSYYRQGMAFRLLQDHASASAALVKALKLDPENAGIKEALW</sequence>
<feature type="repeat" description="ANK" evidence="1">
    <location>
        <begin position="236"/>
        <end position="269"/>
    </location>
</feature>
<dbReference type="PRINTS" id="PR01415">
    <property type="entry name" value="ANKYRIN"/>
</dbReference>
<dbReference type="SUPFAM" id="SSF48403">
    <property type="entry name" value="Ankyrin repeat"/>
    <property type="match status" value="1"/>
</dbReference>
<evidence type="ECO:0000313" key="3">
    <source>
        <dbReference type="EMBL" id="KAK1628343.1"/>
    </source>
</evidence>
<dbReference type="PANTHER" id="PTHR46224">
    <property type="entry name" value="ANKYRIN REPEAT FAMILY PROTEIN"/>
    <property type="match status" value="1"/>
</dbReference>
<evidence type="ECO:0000256" key="1">
    <source>
        <dbReference type="PROSITE-ProRule" id="PRU00023"/>
    </source>
</evidence>
<protein>
    <submittedName>
        <fullName evidence="3">Uncharacterized protein</fullName>
    </submittedName>
</protein>
<keyword evidence="1" id="KW-0040">ANK repeat</keyword>
<dbReference type="PROSITE" id="PS50005">
    <property type="entry name" value="TPR"/>
    <property type="match status" value="2"/>
</dbReference>
<dbReference type="PANTHER" id="PTHR46224:SF34">
    <property type="entry name" value="OS01G0171100 PROTEIN"/>
    <property type="match status" value="1"/>
</dbReference>
<dbReference type="PROSITE" id="PS50088">
    <property type="entry name" value="ANK_REPEAT"/>
    <property type="match status" value="4"/>
</dbReference>
<dbReference type="AlphaFoldDB" id="A0AAD8RNL9"/>
<dbReference type="Pfam" id="PF13181">
    <property type="entry name" value="TPR_8"/>
    <property type="match status" value="1"/>
</dbReference>
<dbReference type="Pfam" id="PF12796">
    <property type="entry name" value="Ank_2"/>
    <property type="match status" value="2"/>
</dbReference>
<organism evidence="3 4">
    <name type="scientific">Lolium multiflorum</name>
    <name type="common">Italian ryegrass</name>
    <name type="synonym">Lolium perenne subsp. multiflorum</name>
    <dbReference type="NCBI Taxonomy" id="4521"/>
    <lineage>
        <taxon>Eukaryota</taxon>
        <taxon>Viridiplantae</taxon>
        <taxon>Streptophyta</taxon>
        <taxon>Embryophyta</taxon>
        <taxon>Tracheophyta</taxon>
        <taxon>Spermatophyta</taxon>
        <taxon>Magnoliopsida</taxon>
        <taxon>Liliopsida</taxon>
        <taxon>Poales</taxon>
        <taxon>Poaceae</taxon>
        <taxon>BOP clade</taxon>
        <taxon>Pooideae</taxon>
        <taxon>Poodae</taxon>
        <taxon>Poeae</taxon>
        <taxon>Poeae Chloroplast Group 2 (Poeae type)</taxon>
        <taxon>Loliodinae</taxon>
        <taxon>Loliinae</taxon>
        <taxon>Lolium</taxon>
    </lineage>
</organism>
<dbReference type="InterPro" id="IPR011990">
    <property type="entry name" value="TPR-like_helical_dom_sf"/>
</dbReference>
<comment type="caution">
    <text evidence="3">The sequence shown here is derived from an EMBL/GenBank/DDBJ whole genome shotgun (WGS) entry which is preliminary data.</text>
</comment>
<feature type="repeat" description="ANK" evidence="1">
    <location>
        <begin position="105"/>
        <end position="137"/>
    </location>
</feature>
<evidence type="ECO:0000256" key="2">
    <source>
        <dbReference type="PROSITE-ProRule" id="PRU00339"/>
    </source>
</evidence>
<dbReference type="InterPro" id="IPR019734">
    <property type="entry name" value="TPR_rpt"/>
</dbReference>
<dbReference type="SMART" id="SM00028">
    <property type="entry name" value="TPR"/>
    <property type="match status" value="3"/>
</dbReference>
<feature type="repeat" description="TPR" evidence="2">
    <location>
        <begin position="329"/>
        <end position="362"/>
    </location>
</feature>
<dbReference type="EMBL" id="JAUUTY010000005">
    <property type="protein sequence ID" value="KAK1628343.1"/>
    <property type="molecule type" value="Genomic_DNA"/>
</dbReference>
<feature type="repeat" description="TPR" evidence="2">
    <location>
        <begin position="399"/>
        <end position="432"/>
    </location>
</feature>
<dbReference type="Gene3D" id="1.25.40.20">
    <property type="entry name" value="Ankyrin repeat-containing domain"/>
    <property type="match status" value="2"/>
</dbReference>
<dbReference type="PROSITE" id="PS50297">
    <property type="entry name" value="ANK_REP_REGION"/>
    <property type="match status" value="4"/>
</dbReference>
<dbReference type="Pfam" id="PF00023">
    <property type="entry name" value="Ank"/>
    <property type="match status" value="1"/>
</dbReference>
<dbReference type="InterPro" id="IPR002110">
    <property type="entry name" value="Ankyrin_rpt"/>
</dbReference>
<proteinExistence type="predicted"/>
<dbReference type="SUPFAM" id="SSF48452">
    <property type="entry name" value="TPR-like"/>
    <property type="match status" value="1"/>
</dbReference>
<dbReference type="Gene3D" id="1.25.40.10">
    <property type="entry name" value="Tetratricopeptide repeat domain"/>
    <property type="match status" value="1"/>
</dbReference>
<gene>
    <name evidence="3" type="ORF">QYE76_002658</name>
</gene>
<dbReference type="SMART" id="SM00248">
    <property type="entry name" value="ANK"/>
    <property type="match status" value="6"/>
</dbReference>
<name>A0AAD8RNL9_LOLMU</name>
<dbReference type="InterPro" id="IPR051616">
    <property type="entry name" value="Cul2-RING_E3_ligase_SR"/>
</dbReference>
<keyword evidence="2" id="KW-0802">TPR repeat</keyword>
<feature type="repeat" description="ANK" evidence="1">
    <location>
        <begin position="138"/>
        <end position="170"/>
    </location>
</feature>
<reference evidence="3" key="1">
    <citation type="submission" date="2023-07" db="EMBL/GenBank/DDBJ databases">
        <title>A chromosome-level genome assembly of Lolium multiflorum.</title>
        <authorList>
            <person name="Chen Y."/>
            <person name="Copetti D."/>
            <person name="Kolliker R."/>
            <person name="Studer B."/>
        </authorList>
    </citation>
    <scope>NUCLEOTIDE SEQUENCE</scope>
    <source>
        <strain evidence="3">02402/16</strain>
        <tissue evidence="3">Leaf</tissue>
    </source>
</reference>
<keyword evidence="4" id="KW-1185">Reference proteome</keyword>
<dbReference type="Proteomes" id="UP001231189">
    <property type="component" value="Unassembled WGS sequence"/>
</dbReference>
<dbReference type="InterPro" id="IPR036770">
    <property type="entry name" value="Ankyrin_rpt-contain_sf"/>
</dbReference>
<accession>A0AAD8RNL9</accession>
<feature type="repeat" description="ANK" evidence="1">
    <location>
        <begin position="170"/>
        <end position="202"/>
    </location>
</feature>
<evidence type="ECO:0000313" key="4">
    <source>
        <dbReference type="Proteomes" id="UP001231189"/>
    </source>
</evidence>